<organism evidence="1 2">
    <name type="scientific">Hyalomma marginatum</name>
    <dbReference type="NCBI Taxonomy" id="34627"/>
    <lineage>
        <taxon>Eukaryota</taxon>
        <taxon>Metazoa</taxon>
        <taxon>Ecdysozoa</taxon>
        <taxon>Arthropoda</taxon>
        <taxon>Chelicerata</taxon>
        <taxon>Arachnida</taxon>
        <taxon>Acari</taxon>
        <taxon>Parasitiformes</taxon>
        <taxon>Ixodida</taxon>
        <taxon>Ixodoidea</taxon>
        <taxon>Ixodidae</taxon>
        <taxon>Hyalomminae</taxon>
        <taxon>Hyalomma</taxon>
    </lineage>
</organism>
<accession>A0A8S4C2V5</accession>
<sequence length="33" mass="3893">MEKLVNTFVNRRRATHFIPIHRDVLGFSVHSNT</sequence>
<dbReference type="EMBL" id="CAJVAF010000322">
    <property type="protein sequence ID" value="CAG7597297.1"/>
    <property type="molecule type" value="Genomic_DNA"/>
</dbReference>
<dbReference type="Proteomes" id="UP000837675">
    <property type="component" value="Unassembled WGS sequence"/>
</dbReference>
<name>A0A8S4C2V5_9ACAR</name>
<keyword evidence="2" id="KW-1185">Reference proteome</keyword>
<evidence type="ECO:0000313" key="2">
    <source>
        <dbReference type="Proteomes" id="UP000837675"/>
    </source>
</evidence>
<protein>
    <submittedName>
        <fullName evidence="1">Uncharacterized protein</fullName>
    </submittedName>
</protein>
<comment type="caution">
    <text evidence="1">The sequence shown here is derived from an EMBL/GenBank/DDBJ whole genome shotgun (WGS) entry which is preliminary data.</text>
</comment>
<reference evidence="1" key="1">
    <citation type="submission" date="2021-06" db="EMBL/GenBank/DDBJ databases">
        <authorList>
            <person name="Nardi T."/>
            <person name="Nardi T."/>
        </authorList>
    </citation>
    <scope>NUCLEOTIDE SEQUENCE</scope>
</reference>
<evidence type="ECO:0000313" key="1">
    <source>
        <dbReference type="EMBL" id="CAG7597297.1"/>
    </source>
</evidence>
<proteinExistence type="predicted"/>
<gene>
    <name evidence="1" type="ORF">MHYMCMPASI_00926</name>
</gene>
<dbReference type="AlphaFoldDB" id="A0A8S4C2V5"/>